<dbReference type="PANTHER" id="PTHR11695">
    <property type="entry name" value="ALCOHOL DEHYDROGENASE RELATED"/>
    <property type="match status" value="1"/>
</dbReference>
<name>A0ABN3D0N2_9ACTN</name>
<dbReference type="RefSeq" id="WP_344494026.1">
    <property type="nucleotide sequence ID" value="NZ_BAAAQX010000049.1"/>
</dbReference>
<dbReference type="InterPro" id="IPR050700">
    <property type="entry name" value="YIM1/Zinc_Alcohol_DH_Fams"/>
</dbReference>
<dbReference type="CDD" id="cd08267">
    <property type="entry name" value="MDR1"/>
    <property type="match status" value="1"/>
</dbReference>
<dbReference type="SUPFAM" id="SSF51735">
    <property type="entry name" value="NAD(P)-binding Rossmann-fold domains"/>
    <property type="match status" value="1"/>
</dbReference>
<dbReference type="Pfam" id="PF08240">
    <property type="entry name" value="ADH_N"/>
    <property type="match status" value="1"/>
</dbReference>
<evidence type="ECO:0000313" key="2">
    <source>
        <dbReference type="EMBL" id="GAA2215346.1"/>
    </source>
</evidence>
<dbReference type="InterPro" id="IPR011032">
    <property type="entry name" value="GroES-like_sf"/>
</dbReference>
<dbReference type="InterPro" id="IPR013154">
    <property type="entry name" value="ADH-like_N"/>
</dbReference>
<protein>
    <submittedName>
        <fullName evidence="2">NAD(P)-dependent alcohol dehydrogenase</fullName>
    </submittedName>
</protein>
<dbReference type="Gene3D" id="3.90.180.10">
    <property type="entry name" value="Medium-chain alcohol dehydrogenases, catalytic domain"/>
    <property type="match status" value="1"/>
</dbReference>
<dbReference type="Gene3D" id="3.40.50.720">
    <property type="entry name" value="NAD(P)-binding Rossmann-like Domain"/>
    <property type="match status" value="1"/>
</dbReference>
<feature type="domain" description="Enoyl reductase (ER)" evidence="1">
    <location>
        <begin position="10"/>
        <end position="323"/>
    </location>
</feature>
<evidence type="ECO:0000259" key="1">
    <source>
        <dbReference type="SMART" id="SM00829"/>
    </source>
</evidence>
<dbReference type="InterPro" id="IPR002364">
    <property type="entry name" value="Quin_OxRdtase/zeta-crystal_CS"/>
</dbReference>
<keyword evidence="3" id="KW-1185">Reference proteome</keyword>
<dbReference type="InterPro" id="IPR020843">
    <property type="entry name" value="ER"/>
</dbReference>
<comment type="caution">
    <text evidence="2">The sequence shown here is derived from an EMBL/GenBank/DDBJ whole genome shotgun (WGS) entry which is preliminary data.</text>
</comment>
<dbReference type="PROSITE" id="PS01162">
    <property type="entry name" value="QOR_ZETA_CRYSTAL"/>
    <property type="match status" value="1"/>
</dbReference>
<evidence type="ECO:0000313" key="3">
    <source>
        <dbReference type="Proteomes" id="UP001499843"/>
    </source>
</evidence>
<accession>A0ABN3D0N2</accession>
<dbReference type="Proteomes" id="UP001499843">
    <property type="component" value="Unassembled WGS sequence"/>
</dbReference>
<dbReference type="SUPFAM" id="SSF50129">
    <property type="entry name" value="GroES-like"/>
    <property type="match status" value="1"/>
</dbReference>
<gene>
    <name evidence="2" type="ORF">GCM10009850_108130</name>
</gene>
<reference evidence="2 3" key="1">
    <citation type="journal article" date="2019" name="Int. J. Syst. Evol. Microbiol.">
        <title>The Global Catalogue of Microorganisms (GCM) 10K type strain sequencing project: providing services to taxonomists for standard genome sequencing and annotation.</title>
        <authorList>
            <consortium name="The Broad Institute Genomics Platform"/>
            <consortium name="The Broad Institute Genome Sequencing Center for Infectious Disease"/>
            <person name="Wu L."/>
            <person name="Ma J."/>
        </authorList>
    </citation>
    <scope>NUCLEOTIDE SEQUENCE [LARGE SCALE GENOMIC DNA]</scope>
    <source>
        <strain evidence="2 3">JCM 16114</strain>
    </source>
</reference>
<dbReference type="PANTHER" id="PTHR11695:SF648">
    <property type="entry name" value="ZINC-BINDING OXIDOREDUCTASE"/>
    <property type="match status" value="1"/>
</dbReference>
<sequence length="340" mass="36323">MKAIRYHAYGPPEVLRIEDADPPAVGPDDVLIRVHAASVNPLDWHNMRGEPYIARPMSGLTRPKHTALGADLAGVVEAVGRDVTAFAPGDEVYGGCGLDLVPGTTGLAEYACLKQDGMLLRKPAGLTFEQAAAVPVAALTALQALRDVARLRRGHRVLVNGAAGGVGTFAVQIAKALGAAEVTGVCGTGNVELVRSIGADHVLDYTKEDYTRAGRRYDVVLDLVANHGVLANRRVLARRGVFVEGAPSKGLWIGPVIGMVKLAVMPRMTFFLSRNSREDLALVSELIESGEVTPVIDRTYSLDDAAEAVRYLEQGHARGKVVVTVTPSRTDRRPREGSPR</sequence>
<organism evidence="2 3">
    <name type="scientific">Nonomuraea monospora</name>
    <dbReference type="NCBI Taxonomy" id="568818"/>
    <lineage>
        <taxon>Bacteria</taxon>
        <taxon>Bacillati</taxon>
        <taxon>Actinomycetota</taxon>
        <taxon>Actinomycetes</taxon>
        <taxon>Streptosporangiales</taxon>
        <taxon>Streptosporangiaceae</taxon>
        <taxon>Nonomuraea</taxon>
    </lineage>
</organism>
<dbReference type="EMBL" id="BAAAQX010000049">
    <property type="protein sequence ID" value="GAA2215346.1"/>
    <property type="molecule type" value="Genomic_DNA"/>
</dbReference>
<dbReference type="SMART" id="SM00829">
    <property type="entry name" value="PKS_ER"/>
    <property type="match status" value="1"/>
</dbReference>
<proteinExistence type="predicted"/>
<dbReference type="InterPro" id="IPR036291">
    <property type="entry name" value="NAD(P)-bd_dom_sf"/>
</dbReference>
<dbReference type="Pfam" id="PF13602">
    <property type="entry name" value="ADH_zinc_N_2"/>
    <property type="match status" value="1"/>
</dbReference>